<keyword evidence="2" id="KW-1185">Reference proteome</keyword>
<accession>A0ABY5NK26</accession>
<gene>
    <name evidence="1" type="ORF">L2X98_19190</name>
</gene>
<dbReference type="Pfam" id="PF13830">
    <property type="entry name" value="DUF4192"/>
    <property type="match status" value="1"/>
</dbReference>
<reference evidence="1" key="1">
    <citation type="submission" date="2022-01" db="EMBL/GenBank/DDBJ databases">
        <title>Microbacterium eymi and Microbacterium rhizovicinus sp. nov., isolated from the rhizospheric soil of Elymus tsukushiensis, a plant native to the Dokdo Islands, Republic of Korea.</title>
        <authorList>
            <person name="Hwang Y.J."/>
        </authorList>
    </citation>
    <scope>NUCLEOTIDE SEQUENCE</scope>
    <source>
        <strain evidence="1">KUDC0405</strain>
    </source>
</reference>
<sequence length="410" mass="44658">MTDAPKILSSTTGADFLATLPTLTGFTVNDSILIVPFHGKRTMGVMRVDLPPDEDRRRHDKISALALAALSRLSGCDGVVFAVYADQTFPVAFARWEGLISALERRCEDAGFTVKDAFCVAADGWASWYEQDPAFDGHPPAEIDRSPLAEQAARVRGGRELPAQGQAAQLPPADPWLAEALPEAVDDLEFGGRERDAFGGYRPAAPLDAIALIERVLAREPEDVPLPDLARLAVLSVTADRRDEMTVQIAFGRKAGRRLRADSDRLHALMRRTGKSMDELVAAEMPHARGTALGDLGGLFTGESRREPRVKRVRRAIVLLGRIAVHLTPDQRPDLLCMLSWLHWALGSASAAAHHAESALRVAPDHRMARTLLAMFSSGRLPEWVYAHHGVPTPATDAFADELAEAMARP</sequence>
<protein>
    <submittedName>
        <fullName evidence="1">DUF4192 domain-containing protein</fullName>
    </submittedName>
</protein>
<proteinExistence type="predicted"/>
<organism evidence="1 2">
    <name type="scientific">Microbacterium elymi</name>
    <dbReference type="NCBI Taxonomy" id="2909587"/>
    <lineage>
        <taxon>Bacteria</taxon>
        <taxon>Bacillati</taxon>
        <taxon>Actinomycetota</taxon>
        <taxon>Actinomycetes</taxon>
        <taxon>Micrococcales</taxon>
        <taxon>Microbacteriaceae</taxon>
        <taxon>Microbacterium</taxon>
    </lineage>
</organism>
<name>A0ABY5NK26_9MICO</name>
<dbReference type="Proteomes" id="UP001054811">
    <property type="component" value="Chromosome"/>
</dbReference>
<dbReference type="RefSeq" id="WP_259612104.1">
    <property type="nucleotide sequence ID" value="NZ_CP091139.2"/>
</dbReference>
<dbReference type="InterPro" id="IPR011990">
    <property type="entry name" value="TPR-like_helical_dom_sf"/>
</dbReference>
<dbReference type="Gene3D" id="1.25.40.10">
    <property type="entry name" value="Tetratricopeptide repeat domain"/>
    <property type="match status" value="1"/>
</dbReference>
<evidence type="ECO:0000313" key="1">
    <source>
        <dbReference type="EMBL" id="UUT35498.1"/>
    </source>
</evidence>
<dbReference type="InterPro" id="IPR025447">
    <property type="entry name" value="DUF4192"/>
</dbReference>
<dbReference type="EMBL" id="CP091139">
    <property type="protein sequence ID" value="UUT35498.1"/>
    <property type="molecule type" value="Genomic_DNA"/>
</dbReference>
<evidence type="ECO:0000313" key="2">
    <source>
        <dbReference type="Proteomes" id="UP001054811"/>
    </source>
</evidence>